<name>A0A0E9TGZ9_ANGAN</name>
<dbReference type="EMBL" id="GBXM01056377">
    <property type="protein sequence ID" value="JAH52200.1"/>
    <property type="molecule type" value="Transcribed_RNA"/>
</dbReference>
<sequence length="13" mass="1524">MNSQKCAELSLYH</sequence>
<organism evidence="1">
    <name type="scientific">Anguilla anguilla</name>
    <name type="common">European freshwater eel</name>
    <name type="synonym">Muraena anguilla</name>
    <dbReference type="NCBI Taxonomy" id="7936"/>
    <lineage>
        <taxon>Eukaryota</taxon>
        <taxon>Metazoa</taxon>
        <taxon>Chordata</taxon>
        <taxon>Craniata</taxon>
        <taxon>Vertebrata</taxon>
        <taxon>Euteleostomi</taxon>
        <taxon>Actinopterygii</taxon>
        <taxon>Neopterygii</taxon>
        <taxon>Teleostei</taxon>
        <taxon>Anguilliformes</taxon>
        <taxon>Anguillidae</taxon>
        <taxon>Anguilla</taxon>
    </lineage>
</organism>
<evidence type="ECO:0000313" key="1">
    <source>
        <dbReference type="EMBL" id="JAH52200.1"/>
    </source>
</evidence>
<reference evidence="1" key="2">
    <citation type="journal article" date="2015" name="Fish Shellfish Immunol.">
        <title>Early steps in the European eel (Anguilla anguilla)-Vibrio vulnificus interaction in the gills: Role of the RtxA13 toxin.</title>
        <authorList>
            <person name="Callol A."/>
            <person name="Pajuelo D."/>
            <person name="Ebbesson L."/>
            <person name="Teles M."/>
            <person name="MacKenzie S."/>
            <person name="Amaro C."/>
        </authorList>
    </citation>
    <scope>NUCLEOTIDE SEQUENCE</scope>
</reference>
<reference evidence="1" key="1">
    <citation type="submission" date="2014-11" db="EMBL/GenBank/DDBJ databases">
        <authorList>
            <person name="Amaro Gonzalez C."/>
        </authorList>
    </citation>
    <scope>NUCLEOTIDE SEQUENCE</scope>
</reference>
<protein>
    <submittedName>
        <fullName evidence="1">Uncharacterized protein</fullName>
    </submittedName>
</protein>
<accession>A0A0E9TGZ9</accession>
<proteinExistence type="predicted"/>